<proteinExistence type="predicted"/>
<accession>A0A2U8FRH5</accession>
<dbReference type="KEGG" id="aon:DEH84_08160"/>
<dbReference type="InterPro" id="IPR036737">
    <property type="entry name" value="OmpA-like_sf"/>
</dbReference>
<dbReference type="PANTHER" id="PTHR30329:SF21">
    <property type="entry name" value="LIPOPROTEIN YIAD-RELATED"/>
    <property type="match status" value="1"/>
</dbReference>
<dbReference type="GO" id="GO:0016020">
    <property type="term" value="C:membrane"/>
    <property type="evidence" value="ECO:0007669"/>
    <property type="project" value="UniProtKB-UniRule"/>
</dbReference>
<evidence type="ECO:0000313" key="3">
    <source>
        <dbReference type="EMBL" id="AWI53408.1"/>
    </source>
</evidence>
<dbReference type="CDD" id="cd07185">
    <property type="entry name" value="OmpA_C-like"/>
    <property type="match status" value="1"/>
</dbReference>
<dbReference type="PROSITE" id="PS51123">
    <property type="entry name" value="OMPA_2"/>
    <property type="match status" value="1"/>
</dbReference>
<reference evidence="3 4" key="1">
    <citation type="submission" date="2018-05" db="EMBL/GenBank/DDBJ databases">
        <title>complete genome sequence of Aquabacterium olei NBRC 110486.</title>
        <authorList>
            <person name="Tang B."/>
            <person name="Chang J."/>
            <person name="Zhang L."/>
            <person name="Yang H."/>
        </authorList>
    </citation>
    <scope>NUCLEOTIDE SEQUENCE [LARGE SCALE GENOMIC DNA]</scope>
    <source>
        <strain evidence="3 4">NBRC 110486</strain>
    </source>
</reference>
<dbReference type="Proteomes" id="UP000244892">
    <property type="component" value="Chromosome"/>
</dbReference>
<feature type="domain" description="OmpA-like" evidence="2">
    <location>
        <begin position="123"/>
        <end position="239"/>
    </location>
</feature>
<dbReference type="PANTHER" id="PTHR30329">
    <property type="entry name" value="STATOR ELEMENT OF FLAGELLAR MOTOR COMPLEX"/>
    <property type="match status" value="1"/>
</dbReference>
<protein>
    <submittedName>
        <fullName evidence="3">OmpA family protein</fullName>
    </submittedName>
</protein>
<name>A0A2U8FRH5_9BURK</name>
<dbReference type="Gene3D" id="3.30.1330.60">
    <property type="entry name" value="OmpA-like domain"/>
    <property type="match status" value="1"/>
</dbReference>
<dbReference type="InterPro" id="IPR006665">
    <property type="entry name" value="OmpA-like"/>
</dbReference>
<dbReference type="Pfam" id="PF00691">
    <property type="entry name" value="OmpA"/>
    <property type="match status" value="1"/>
</dbReference>
<keyword evidence="1" id="KW-0472">Membrane</keyword>
<dbReference type="AlphaFoldDB" id="A0A2U8FRH5"/>
<dbReference type="InterPro" id="IPR050330">
    <property type="entry name" value="Bact_OuterMem_StrucFunc"/>
</dbReference>
<dbReference type="EMBL" id="CP029210">
    <property type="protein sequence ID" value="AWI53408.1"/>
    <property type="molecule type" value="Genomic_DNA"/>
</dbReference>
<evidence type="ECO:0000259" key="2">
    <source>
        <dbReference type="PROSITE" id="PS51123"/>
    </source>
</evidence>
<sequence>MAAEPIRGKAAPLHPCRSGVAMTRVQDLAMTSASAAVILFAFSSCTLPAKQGHATAIPQAKRNASHIAQLERGRDAYFAQCVEPACPTTTPKTLAVADAQPQPSMRGNARALASVAPTEVTKPAPLHKPQVLVLEFATDSAVLTPVHRTLLNSAAKALGRAQRVLIVGRTDNVGPDAPNQAIALARADAVRDHIKRISPSHPNDIRIDARGLCCYIANNDTPEGRARNRRVEVVFTASSEGGP</sequence>
<gene>
    <name evidence="3" type="ORF">DEH84_08160</name>
</gene>
<dbReference type="SUPFAM" id="SSF103088">
    <property type="entry name" value="OmpA-like"/>
    <property type="match status" value="1"/>
</dbReference>
<organism evidence="3 4">
    <name type="scientific">Aquabacterium olei</name>
    <dbReference type="NCBI Taxonomy" id="1296669"/>
    <lineage>
        <taxon>Bacteria</taxon>
        <taxon>Pseudomonadati</taxon>
        <taxon>Pseudomonadota</taxon>
        <taxon>Betaproteobacteria</taxon>
        <taxon>Burkholderiales</taxon>
        <taxon>Aquabacterium</taxon>
    </lineage>
</organism>
<evidence type="ECO:0000313" key="4">
    <source>
        <dbReference type="Proteomes" id="UP000244892"/>
    </source>
</evidence>
<keyword evidence="4" id="KW-1185">Reference proteome</keyword>
<evidence type="ECO:0000256" key="1">
    <source>
        <dbReference type="PROSITE-ProRule" id="PRU00473"/>
    </source>
</evidence>